<reference evidence="1" key="1">
    <citation type="submission" date="2019-08" db="EMBL/GenBank/DDBJ databases">
        <authorList>
            <person name="Kucharzyk K."/>
            <person name="Murdoch R.W."/>
            <person name="Higgins S."/>
            <person name="Loffler F."/>
        </authorList>
    </citation>
    <scope>NUCLEOTIDE SEQUENCE</scope>
</reference>
<dbReference type="EMBL" id="VSSQ01001014">
    <property type="protein sequence ID" value="MPM04160.1"/>
    <property type="molecule type" value="Genomic_DNA"/>
</dbReference>
<sequence length="69" mass="8117">MNDIQITIDTPIFHNIDDIQSTLNEVPERIMIPGIHIYHAVFTGNVKNYTEFKQWYSANPLIDSLRWMP</sequence>
<protein>
    <submittedName>
        <fullName evidence="1">Uncharacterized protein</fullName>
    </submittedName>
</protein>
<gene>
    <name evidence="1" type="ORF">SDC9_50432</name>
</gene>
<organism evidence="1">
    <name type="scientific">bioreactor metagenome</name>
    <dbReference type="NCBI Taxonomy" id="1076179"/>
    <lineage>
        <taxon>unclassified sequences</taxon>
        <taxon>metagenomes</taxon>
        <taxon>ecological metagenomes</taxon>
    </lineage>
</organism>
<proteinExistence type="predicted"/>
<dbReference type="AlphaFoldDB" id="A0A644WK57"/>
<name>A0A644WK57_9ZZZZ</name>
<evidence type="ECO:0000313" key="1">
    <source>
        <dbReference type="EMBL" id="MPM04160.1"/>
    </source>
</evidence>
<comment type="caution">
    <text evidence="1">The sequence shown here is derived from an EMBL/GenBank/DDBJ whole genome shotgun (WGS) entry which is preliminary data.</text>
</comment>
<accession>A0A644WK57</accession>